<sequence>MKAALWAKLKCAGPLLDFDSEMQRFLYWLDPQLRPLVVKGRSWQRHYRQASGVEAHLEIEQQALRDLRLHLINMPGQPLIHEFLERAEHAHSRSLAARHAALTGKTIDMNLDDELIDALLTWLATRHEHYEIAAWLSRMLRAWRAERGPSHGPT</sequence>
<dbReference type="AlphaFoldDB" id="A0A3P1SWE2"/>
<comment type="caution">
    <text evidence="1">The sequence shown here is derived from an EMBL/GenBank/DDBJ whole genome shotgun (WGS) entry which is preliminary data.</text>
</comment>
<protein>
    <submittedName>
        <fullName evidence="1">Uncharacterized protein</fullName>
    </submittedName>
</protein>
<keyword evidence="2" id="KW-1185">Reference proteome</keyword>
<organism evidence="1 2">
    <name type="scientific">Amphritea balenae</name>
    <dbReference type="NCBI Taxonomy" id="452629"/>
    <lineage>
        <taxon>Bacteria</taxon>
        <taxon>Pseudomonadati</taxon>
        <taxon>Pseudomonadota</taxon>
        <taxon>Gammaproteobacteria</taxon>
        <taxon>Oceanospirillales</taxon>
        <taxon>Oceanospirillaceae</taxon>
        <taxon>Amphritea</taxon>
    </lineage>
</organism>
<dbReference type="OrthoDB" id="7063770at2"/>
<dbReference type="EMBL" id="RQXV01000001">
    <property type="protein sequence ID" value="RRD01509.1"/>
    <property type="molecule type" value="Genomic_DNA"/>
</dbReference>
<dbReference type="RefSeq" id="WP_124924583.1">
    <property type="nucleotide sequence ID" value="NZ_BMOH01000001.1"/>
</dbReference>
<proteinExistence type="predicted"/>
<reference evidence="1 2" key="1">
    <citation type="submission" date="2018-11" db="EMBL/GenBank/DDBJ databases">
        <title>The draft genome sequence of Amphritea balenae JAMM 1525T.</title>
        <authorList>
            <person name="Fang Z."/>
            <person name="Zhang Y."/>
            <person name="Han X."/>
        </authorList>
    </citation>
    <scope>NUCLEOTIDE SEQUENCE [LARGE SCALE GENOMIC DNA]</scope>
    <source>
        <strain evidence="1 2">JAMM 1525</strain>
    </source>
</reference>
<name>A0A3P1SWE2_9GAMM</name>
<accession>A0A3P1SWE2</accession>
<gene>
    <name evidence="1" type="ORF">EHS89_02825</name>
</gene>
<dbReference type="Proteomes" id="UP000267535">
    <property type="component" value="Unassembled WGS sequence"/>
</dbReference>
<evidence type="ECO:0000313" key="2">
    <source>
        <dbReference type="Proteomes" id="UP000267535"/>
    </source>
</evidence>
<evidence type="ECO:0000313" key="1">
    <source>
        <dbReference type="EMBL" id="RRD01509.1"/>
    </source>
</evidence>